<dbReference type="RefSeq" id="YP_010660461.1">
    <property type="nucleotide sequence ID" value="NC_070877.1"/>
</dbReference>
<dbReference type="Pfam" id="PF23803">
    <property type="entry name" value="Phage_TAC_17"/>
    <property type="match status" value="1"/>
</dbReference>
<evidence type="ECO:0000313" key="3">
    <source>
        <dbReference type="Proteomes" id="UP000321915"/>
    </source>
</evidence>
<feature type="compositionally biased region" description="Basic and acidic residues" evidence="1">
    <location>
        <begin position="161"/>
        <end position="180"/>
    </location>
</feature>
<accession>A0A5B8WKJ2</accession>
<gene>
    <name evidence="2" type="primary">95</name>
    <name evidence="2" type="ORF">SEA_QUI_95</name>
</gene>
<organism evidence="2 3">
    <name type="scientific">Arthrobacter phage Qui</name>
    <dbReference type="NCBI Taxonomy" id="2603260"/>
    <lineage>
        <taxon>Viruses</taxon>
        <taxon>Duplodnaviria</taxon>
        <taxon>Heunggongvirae</taxon>
        <taxon>Uroviricota</taxon>
        <taxon>Caudoviricetes</taxon>
        <taxon>Quivirus</taxon>
        <taxon>Quivirus qui</taxon>
    </lineage>
</organism>
<dbReference type="EMBL" id="MN183282">
    <property type="protein sequence ID" value="QED11585.1"/>
    <property type="molecule type" value="Genomic_DNA"/>
</dbReference>
<name>A0A5B8WKJ2_9CAUD</name>
<evidence type="ECO:0000256" key="1">
    <source>
        <dbReference type="SAM" id="MobiDB-lite"/>
    </source>
</evidence>
<protein>
    <recommendedName>
        <fullName evidence="4">Tail assembly chaperone</fullName>
    </recommendedName>
</protein>
<dbReference type="InterPro" id="IPR057005">
    <property type="entry name" value="Phage_TAC_17"/>
</dbReference>
<evidence type="ECO:0000313" key="2">
    <source>
        <dbReference type="EMBL" id="QED11585.1"/>
    </source>
</evidence>
<dbReference type="GeneID" id="77936457"/>
<keyword evidence="3" id="KW-1185">Reference proteome</keyword>
<reference evidence="2 3" key="1">
    <citation type="submission" date="2019-07" db="EMBL/GenBank/DDBJ databases">
        <authorList>
            <person name="Abdullah A."/>
            <person name="Lima G.C."/>
            <person name="Cuneo C.K."/>
            <person name="Ennest D.C."/>
            <person name="Fritz K.J."/>
            <person name="Johnson B.T."/>
            <person name="Larson S.M."/>
            <person name="Lemunyete M.N."/>
            <person name="Murray M.B."/>
            <person name="Osmond D.E."/>
            <person name="Patras K.A."/>
            <person name="Ransibrahmanakul S."/>
            <person name="Simpson K.A."/>
            <person name="Thull B.S."/>
            <person name="Wetzel S."/>
            <person name="Bonilla J.A."/>
            <person name="Klyczek K."/>
            <person name="Garlena R.A."/>
            <person name="Russell D.A."/>
            <person name="Pope W.H."/>
            <person name="Jacobs-Sera D."/>
            <person name="Hatfull G.F."/>
        </authorList>
    </citation>
    <scope>NUCLEOTIDE SEQUENCE [LARGE SCALE GENOMIC DNA]</scope>
</reference>
<sequence>MPLLYLTPNIGESMIKKSMTYTDFLGETQTEDFFFHLTEADLIELEVAANGNSLSAWTAKISREENGEELVKIFKKIIAVSYGVKSTDGRRFRKSPELFDEFKSTQAYSDLFKQLSTDHEMAAEFINGIMPADIKPGTTVTPANNGGLTPSEVARKRSEELMQGRRAKAEPQKSTIERQPDLPVELPTAPPVLEAAPQNASDEEPDFSKMSREEVIAYYKNRG</sequence>
<proteinExistence type="predicted"/>
<evidence type="ECO:0008006" key="4">
    <source>
        <dbReference type="Google" id="ProtNLM"/>
    </source>
</evidence>
<dbReference type="KEGG" id="vg:77936457"/>
<dbReference type="Proteomes" id="UP000321915">
    <property type="component" value="Segment"/>
</dbReference>
<feature type="region of interest" description="Disordered" evidence="1">
    <location>
        <begin position="161"/>
        <end position="212"/>
    </location>
</feature>